<evidence type="ECO:0000313" key="2">
    <source>
        <dbReference type="Proteomes" id="UP001500454"/>
    </source>
</evidence>
<proteinExistence type="predicted"/>
<reference evidence="2" key="1">
    <citation type="journal article" date="2019" name="Int. J. Syst. Evol. Microbiol.">
        <title>The Global Catalogue of Microorganisms (GCM) 10K type strain sequencing project: providing services to taxonomists for standard genome sequencing and annotation.</title>
        <authorList>
            <consortium name="The Broad Institute Genomics Platform"/>
            <consortium name="The Broad Institute Genome Sequencing Center for Infectious Disease"/>
            <person name="Wu L."/>
            <person name="Ma J."/>
        </authorList>
    </citation>
    <scope>NUCLEOTIDE SEQUENCE [LARGE SCALE GENOMIC DNA]</scope>
    <source>
        <strain evidence="2">JCM 17924</strain>
    </source>
</reference>
<sequence length="261" mass="28170">MVSGGVKAQGTAVALSVVSRETAGRTGELVVEALLLVGSNGVADYRLQLEPSPGLHLLNHWEGRSYAEMDQQVQAGDTIRLAFAVAYNPANVPHYLERLQLRAVRPDGTVATRGTAFVYFTPYNTVEVWSSHGLDQLNRVWDAPDYTWTPPPPEEIKPGNVPVCNLTEAELADENVPKKMKSVPGLAYAVPVRDDGTDDDSNESDAARARTWNGTISGRVDVPAINLNAVTGIRVEVWDKDDGLDDFLGSGSTTTAILASR</sequence>
<keyword evidence="2" id="KW-1185">Reference proteome</keyword>
<dbReference type="EMBL" id="BAABHA010000015">
    <property type="protein sequence ID" value="GAA4392541.1"/>
    <property type="molecule type" value="Genomic_DNA"/>
</dbReference>
<protein>
    <submittedName>
        <fullName evidence="1">Uncharacterized protein</fullName>
    </submittedName>
</protein>
<dbReference type="Proteomes" id="UP001500454">
    <property type="component" value="Unassembled WGS sequence"/>
</dbReference>
<organism evidence="1 2">
    <name type="scientific">Hymenobacter koreensis</name>
    <dbReference type="NCBI Taxonomy" id="1084523"/>
    <lineage>
        <taxon>Bacteria</taxon>
        <taxon>Pseudomonadati</taxon>
        <taxon>Bacteroidota</taxon>
        <taxon>Cytophagia</taxon>
        <taxon>Cytophagales</taxon>
        <taxon>Hymenobacteraceae</taxon>
        <taxon>Hymenobacter</taxon>
    </lineage>
</organism>
<evidence type="ECO:0000313" key="1">
    <source>
        <dbReference type="EMBL" id="GAA4392541.1"/>
    </source>
</evidence>
<comment type="caution">
    <text evidence="1">The sequence shown here is derived from an EMBL/GenBank/DDBJ whole genome shotgun (WGS) entry which is preliminary data.</text>
</comment>
<accession>A0ABP8JL80</accession>
<gene>
    <name evidence="1" type="ORF">GCM10023186_43170</name>
</gene>
<name>A0ABP8JL80_9BACT</name>